<organism evidence="3 4">
    <name type="scientific">Streptomyces albireticuli</name>
    <dbReference type="NCBI Taxonomy" id="1940"/>
    <lineage>
        <taxon>Bacteria</taxon>
        <taxon>Bacillati</taxon>
        <taxon>Actinomycetota</taxon>
        <taxon>Actinomycetes</taxon>
        <taxon>Kitasatosporales</taxon>
        <taxon>Streptomycetaceae</taxon>
        <taxon>Streptomyces</taxon>
    </lineage>
</organism>
<evidence type="ECO:0000259" key="2">
    <source>
        <dbReference type="Pfam" id="PF01869"/>
    </source>
</evidence>
<dbReference type="PANTHER" id="PTHR43190">
    <property type="entry name" value="N-ACETYL-D-GLUCOSAMINE KINASE"/>
    <property type="match status" value="1"/>
</dbReference>
<feature type="region of interest" description="Disordered" evidence="1">
    <location>
        <begin position="257"/>
        <end position="303"/>
    </location>
</feature>
<dbReference type="EMBL" id="CP021744">
    <property type="protein sequence ID" value="ARZ66379.1"/>
    <property type="molecule type" value="Genomic_DNA"/>
</dbReference>
<feature type="compositionally biased region" description="Low complexity" evidence="1">
    <location>
        <begin position="257"/>
        <end position="266"/>
    </location>
</feature>
<evidence type="ECO:0000256" key="1">
    <source>
        <dbReference type="SAM" id="MobiDB-lite"/>
    </source>
</evidence>
<protein>
    <submittedName>
        <fullName evidence="3">ATPase</fullName>
    </submittedName>
</protein>
<dbReference type="KEGG" id="salj:SMD11_0713"/>
<sequence length="375" mass="37115">MTPTTRPSGHVLGVDSGGSGVRVALAPADGGGSSLRWSSSVPVAVGPGGIDARGLLEQVLTAARELLGRAGGGCCEAVCVGAAGMAGMGDGLRAVLPSALREALGTRRLALASDAVTAYVGALGQRPGVVVAAGTGMVALGTDLTPEGGWRRADGWGHLLGDCGGGAWIGRAGLEAAMRAHDGRAGGSKALLDRLRAVFGPAEGLPGLLYPRADRPAVLASFAPEVAACAAADPVAAAILREAAWHIAGAAAAACPPATATADRPPNMSGISDISLTSGRTFSGRKSADPDAGTPPGEATEGAGATCEVALVGGLFRMGDPLLAPVREELQKQLPHARPVDAVGEPLDGALRVAGALVTDSLLVPADPAMLRIIC</sequence>
<proteinExistence type="predicted"/>
<dbReference type="RefSeq" id="WP_087925008.1">
    <property type="nucleotide sequence ID" value="NZ_CP021744.1"/>
</dbReference>
<dbReference type="PANTHER" id="PTHR43190:SF3">
    <property type="entry name" value="N-ACETYL-D-GLUCOSAMINE KINASE"/>
    <property type="match status" value="1"/>
</dbReference>
<dbReference type="Gene3D" id="3.30.420.40">
    <property type="match status" value="2"/>
</dbReference>
<dbReference type="AlphaFoldDB" id="A0A1Z2KWG0"/>
<feature type="domain" description="ATPase BadF/BadG/BcrA/BcrD type" evidence="2">
    <location>
        <begin position="12"/>
        <end position="253"/>
    </location>
</feature>
<dbReference type="OrthoDB" id="8701357at2"/>
<name>A0A1Z2KWG0_9ACTN</name>
<dbReference type="Pfam" id="PF01869">
    <property type="entry name" value="BcrAD_BadFG"/>
    <property type="match status" value="1"/>
</dbReference>
<dbReference type="InterPro" id="IPR043129">
    <property type="entry name" value="ATPase_NBD"/>
</dbReference>
<dbReference type="SUPFAM" id="SSF53067">
    <property type="entry name" value="Actin-like ATPase domain"/>
    <property type="match status" value="2"/>
</dbReference>
<dbReference type="InterPro" id="IPR002731">
    <property type="entry name" value="ATPase_BadF"/>
</dbReference>
<evidence type="ECO:0000313" key="4">
    <source>
        <dbReference type="Proteomes" id="UP000195755"/>
    </source>
</evidence>
<dbReference type="Proteomes" id="UP000195755">
    <property type="component" value="Chromosome"/>
</dbReference>
<dbReference type="InterPro" id="IPR052519">
    <property type="entry name" value="Euk-type_GlcNAc_Kinase"/>
</dbReference>
<accession>A0A1Z2KWG0</accession>
<reference evidence="3 4" key="1">
    <citation type="submission" date="2017-06" db="EMBL/GenBank/DDBJ databases">
        <title>Streptomyces albireticuli Genome sequencing and assembly.</title>
        <authorList>
            <person name="Wang Y."/>
            <person name="Du B."/>
            <person name="Ding Y."/>
            <person name="Liu H."/>
            <person name="Hou Q."/>
            <person name="Liu K."/>
            <person name="Yao L."/>
            <person name="Wang C."/>
        </authorList>
    </citation>
    <scope>NUCLEOTIDE SEQUENCE [LARGE SCALE GENOMIC DNA]</scope>
    <source>
        <strain evidence="3 4">MDJK11</strain>
    </source>
</reference>
<evidence type="ECO:0000313" key="3">
    <source>
        <dbReference type="EMBL" id="ARZ66379.1"/>
    </source>
</evidence>
<gene>
    <name evidence="3" type="ORF">SMD11_0713</name>
</gene>
<feature type="compositionally biased region" description="Polar residues" evidence="1">
    <location>
        <begin position="269"/>
        <end position="281"/>
    </location>
</feature>